<evidence type="ECO:0000313" key="1">
    <source>
        <dbReference type="EMBL" id="MFC5413171.1"/>
    </source>
</evidence>
<organism evidence="1 2">
    <name type="scientific">Larkinella bovis</name>
    <dbReference type="NCBI Taxonomy" id="683041"/>
    <lineage>
        <taxon>Bacteria</taxon>
        <taxon>Pseudomonadati</taxon>
        <taxon>Bacteroidota</taxon>
        <taxon>Cytophagia</taxon>
        <taxon>Cytophagales</taxon>
        <taxon>Spirosomataceae</taxon>
        <taxon>Larkinella</taxon>
    </lineage>
</organism>
<dbReference type="Gene3D" id="1.10.10.60">
    <property type="entry name" value="Homeodomain-like"/>
    <property type="match status" value="1"/>
</dbReference>
<dbReference type="InterPro" id="IPR009057">
    <property type="entry name" value="Homeodomain-like_sf"/>
</dbReference>
<dbReference type="InterPro" id="IPR002514">
    <property type="entry name" value="Transposase_8"/>
</dbReference>
<dbReference type="EMBL" id="JBHSMA010000024">
    <property type="protein sequence ID" value="MFC5413171.1"/>
    <property type="molecule type" value="Genomic_DNA"/>
</dbReference>
<dbReference type="SUPFAM" id="SSF46689">
    <property type="entry name" value="Homeodomain-like"/>
    <property type="match status" value="1"/>
</dbReference>
<comment type="caution">
    <text evidence="1">The sequence shown here is derived from an EMBL/GenBank/DDBJ whole genome shotgun (WGS) entry which is preliminary data.</text>
</comment>
<dbReference type="RefSeq" id="WP_379851439.1">
    <property type="nucleotide sequence ID" value="NZ_JBHSMA010000024.1"/>
</dbReference>
<proteinExistence type="predicted"/>
<reference evidence="2" key="1">
    <citation type="journal article" date="2019" name="Int. J. Syst. Evol. Microbiol.">
        <title>The Global Catalogue of Microorganisms (GCM) 10K type strain sequencing project: providing services to taxonomists for standard genome sequencing and annotation.</title>
        <authorList>
            <consortium name="The Broad Institute Genomics Platform"/>
            <consortium name="The Broad Institute Genome Sequencing Center for Infectious Disease"/>
            <person name="Wu L."/>
            <person name="Ma J."/>
        </authorList>
    </citation>
    <scope>NUCLEOTIDE SEQUENCE [LARGE SCALE GENOMIC DNA]</scope>
    <source>
        <strain evidence="2">CCUG 55250</strain>
    </source>
</reference>
<keyword evidence="2" id="KW-1185">Reference proteome</keyword>
<accession>A0ABW0II95</accession>
<name>A0ABW0II95_9BACT</name>
<dbReference type="Proteomes" id="UP001596106">
    <property type="component" value="Unassembled WGS sequence"/>
</dbReference>
<sequence>MNRTGEPVKIVEILALPSQGLSIGEICRTHNISPATFYNWCNKLGPTARQTVGQVKSPINSKPRFGECAG</sequence>
<evidence type="ECO:0000313" key="2">
    <source>
        <dbReference type="Proteomes" id="UP001596106"/>
    </source>
</evidence>
<gene>
    <name evidence="1" type="ORF">ACFPMF_27870</name>
</gene>
<protein>
    <submittedName>
        <fullName evidence="1">Transposase</fullName>
    </submittedName>
</protein>
<dbReference type="Pfam" id="PF01527">
    <property type="entry name" value="HTH_Tnp_1"/>
    <property type="match status" value="1"/>
</dbReference>